<evidence type="ECO:0000313" key="2">
    <source>
        <dbReference type="EMBL" id="TDN89004.1"/>
    </source>
</evidence>
<organism evidence="2 3">
    <name type="scientific">Herminiimonas fonticola</name>
    <dbReference type="NCBI Taxonomy" id="303380"/>
    <lineage>
        <taxon>Bacteria</taxon>
        <taxon>Pseudomonadati</taxon>
        <taxon>Pseudomonadota</taxon>
        <taxon>Betaproteobacteria</taxon>
        <taxon>Burkholderiales</taxon>
        <taxon>Oxalobacteraceae</taxon>
        <taxon>Herminiimonas</taxon>
    </lineage>
</organism>
<dbReference type="PANTHER" id="PTHR30399:SF1">
    <property type="entry name" value="UTP PYROPHOSPHATASE"/>
    <property type="match status" value="1"/>
</dbReference>
<proteinExistence type="predicted"/>
<dbReference type="OrthoDB" id="9811177at2"/>
<dbReference type="Pfam" id="PF01863">
    <property type="entry name" value="YgjP-like"/>
    <property type="match status" value="1"/>
</dbReference>
<dbReference type="CDD" id="cd07344">
    <property type="entry name" value="M48_yhfN_like"/>
    <property type="match status" value="1"/>
</dbReference>
<dbReference type="InterPro" id="IPR002725">
    <property type="entry name" value="YgjP-like_metallopeptidase"/>
</dbReference>
<feature type="domain" description="YgjP-like metallopeptidase" evidence="1">
    <location>
        <begin position="23"/>
        <end position="227"/>
    </location>
</feature>
<evidence type="ECO:0000313" key="3">
    <source>
        <dbReference type="Proteomes" id="UP000294737"/>
    </source>
</evidence>
<dbReference type="EMBL" id="SNWF01000006">
    <property type="protein sequence ID" value="TDN89004.1"/>
    <property type="molecule type" value="Genomic_DNA"/>
</dbReference>
<dbReference type="Proteomes" id="UP000294737">
    <property type="component" value="Unassembled WGS sequence"/>
</dbReference>
<dbReference type="RefSeq" id="WP_112992887.1">
    <property type="nucleotide sequence ID" value="NZ_PTLZ01000004.1"/>
</dbReference>
<protein>
    <recommendedName>
        <fullName evidence="1">YgjP-like metallopeptidase domain-containing protein</fullName>
    </recommendedName>
</protein>
<dbReference type="InterPro" id="IPR053136">
    <property type="entry name" value="UTP_pyrophosphatase-like"/>
</dbReference>
<dbReference type="PANTHER" id="PTHR30399">
    <property type="entry name" value="UNCHARACTERIZED PROTEIN YGJP"/>
    <property type="match status" value="1"/>
</dbReference>
<sequence length="235" mass="27261">MIAPEYVQGRGFVAEVIRTPRTKSARIQVDESAVSIIVPLALPDTRIRKLLTEKTRWIKEKLYLHQQEAPVSSKEFVSGEAFPYLGRNYRLKLESGAFQPVKLKQGRLVVTLPADAVTPELVKNALIRWYRYQAQQRFAEKVQRYAKVIGVKPTEVGIKTFKSRWGSCNVRGEILFHWKVILAPHRVVDYVVIHELCHLKHHDHSAAFWKSVERLMPDYLECKEWLRVEGAKFDI</sequence>
<dbReference type="AlphaFoldDB" id="A0A4R6G5N1"/>
<evidence type="ECO:0000259" key="1">
    <source>
        <dbReference type="Pfam" id="PF01863"/>
    </source>
</evidence>
<reference evidence="2 3" key="1">
    <citation type="submission" date="2019-03" db="EMBL/GenBank/DDBJ databases">
        <title>Genomic Encyclopedia of Type Strains, Phase IV (KMG-IV): sequencing the most valuable type-strain genomes for metagenomic binning, comparative biology and taxonomic classification.</title>
        <authorList>
            <person name="Goeker M."/>
        </authorList>
    </citation>
    <scope>NUCLEOTIDE SEQUENCE [LARGE SCALE GENOMIC DNA]</scope>
    <source>
        <strain evidence="2 3">DSM 18555</strain>
    </source>
</reference>
<gene>
    <name evidence="2" type="ORF">EV677_2592</name>
</gene>
<accession>A0A4R6G5N1</accession>
<name>A0A4R6G5N1_9BURK</name>
<keyword evidence="3" id="KW-1185">Reference proteome</keyword>
<comment type="caution">
    <text evidence="2">The sequence shown here is derived from an EMBL/GenBank/DDBJ whole genome shotgun (WGS) entry which is preliminary data.</text>
</comment>
<dbReference type="Gene3D" id="3.30.2010.10">
    <property type="entry name" value="Metalloproteases ('zincins'), catalytic domain"/>
    <property type="match status" value="1"/>
</dbReference>